<evidence type="ECO:0000313" key="4">
    <source>
        <dbReference type="Proteomes" id="UP000571950"/>
    </source>
</evidence>
<evidence type="ECO:0000313" key="3">
    <source>
        <dbReference type="EMBL" id="MBB3924483.1"/>
    </source>
</evidence>
<evidence type="ECO:0000256" key="2">
    <source>
        <dbReference type="SAM" id="Phobius"/>
    </source>
</evidence>
<feature type="region of interest" description="Disordered" evidence="1">
    <location>
        <begin position="138"/>
        <end position="167"/>
    </location>
</feature>
<feature type="compositionally biased region" description="Low complexity" evidence="1">
    <location>
        <begin position="138"/>
        <end position="153"/>
    </location>
</feature>
<gene>
    <name evidence="3" type="ORF">GGR43_000177</name>
</gene>
<reference evidence="3 4" key="1">
    <citation type="submission" date="2020-08" db="EMBL/GenBank/DDBJ databases">
        <title>Genomic Encyclopedia of Type Strains, Phase IV (KMG-IV): sequencing the most valuable type-strain genomes for metagenomic binning, comparative biology and taxonomic classification.</title>
        <authorList>
            <person name="Goeker M."/>
        </authorList>
    </citation>
    <scope>NUCLEOTIDE SEQUENCE [LARGE SCALE GENOMIC DNA]</scope>
    <source>
        <strain evidence="3 4">DSM 26189</strain>
    </source>
</reference>
<protein>
    <submittedName>
        <fullName evidence="3">Uncharacterized protein</fullName>
    </submittedName>
</protein>
<name>A0A7W6BCV4_9SPHN</name>
<sequence length="167" mass="18577">MAIFPRPVSPRSAAGDLWAYLIEKRPHKWPLLGVSMALTGLIIWAFIVDANTNTMPTRNKITYFQSWDSTRSDAQVILQQKIDLAEREVALRRKQEGMQKLADMFGIEWREEAARNDRRRAEALKYLNAELDKKLAAARAKGAAAGEATSAPSTAPPASEPESEGPQ</sequence>
<organism evidence="3 4">
    <name type="scientific">Sphingobium jiangsuense</name>
    <dbReference type="NCBI Taxonomy" id="870476"/>
    <lineage>
        <taxon>Bacteria</taxon>
        <taxon>Pseudomonadati</taxon>
        <taxon>Pseudomonadota</taxon>
        <taxon>Alphaproteobacteria</taxon>
        <taxon>Sphingomonadales</taxon>
        <taxon>Sphingomonadaceae</taxon>
        <taxon>Sphingobium</taxon>
    </lineage>
</organism>
<keyword evidence="2" id="KW-0472">Membrane</keyword>
<keyword evidence="4" id="KW-1185">Reference proteome</keyword>
<evidence type="ECO:0000256" key="1">
    <source>
        <dbReference type="SAM" id="MobiDB-lite"/>
    </source>
</evidence>
<accession>A0A7W6BCV4</accession>
<dbReference type="EMBL" id="JACIDT010000001">
    <property type="protein sequence ID" value="MBB3924483.1"/>
    <property type="molecule type" value="Genomic_DNA"/>
</dbReference>
<dbReference type="Proteomes" id="UP000571950">
    <property type="component" value="Unassembled WGS sequence"/>
</dbReference>
<proteinExistence type="predicted"/>
<comment type="caution">
    <text evidence="3">The sequence shown here is derived from an EMBL/GenBank/DDBJ whole genome shotgun (WGS) entry which is preliminary data.</text>
</comment>
<feature type="transmembrane region" description="Helical" evidence="2">
    <location>
        <begin position="29"/>
        <end position="48"/>
    </location>
</feature>
<keyword evidence="2" id="KW-0812">Transmembrane</keyword>
<dbReference type="RefSeq" id="WP_188070056.1">
    <property type="nucleotide sequence ID" value="NZ_BSPS01000058.1"/>
</dbReference>
<dbReference type="AlphaFoldDB" id="A0A7W6BCV4"/>
<keyword evidence="2" id="KW-1133">Transmembrane helix</keyword>